<evidence type="ECO:0000313" key="1">
    <source>
        <dbReference type="EMBL" id="CAB5218093.1"/>
    </source>
</evidence>
<proteinExistence type="predicted"/>
<organism evidence="1">
    <name type="scientific">uncultured Caudovirales phage</name>
    <dbReference type="NCBI Taxonomy" id="2100421"/>
    <lineage>
        <taxon>Viruses</taxon>
        <taxon>Duplodnaviria</taxon>
        <taxon>Heunggongvirae</taxon>
        <taxon>Uroviricota</taxon>
        <taxon>Caudoviricetes</taxon>
        <taxon>Peduoviridae</taxon>
        <taxon>Maltschvirus</taxon>
        <taxon>Maltschvirus maltsch</taxon>
    </lineage>
</organism>
<name>A0A6J7WRW8_9CAUD</name>
<reference evidence="1" key="1">
    <citation type="submission" date="2020-05" db="EMBL/GenBank/DDBJ databases">
        <authorList>
            <person name="Chiriac C."/>
            <person name="Salcher M."/>
            <person name="Ghai R."/>
            <person name="Kavagutti S V."/>
        </authorList>
    </citation>
    <scope>NUCLEOTIDE SEQUENCE</scope>
</reference>
<protein>
    <submittedName>
        <fullName evidence="1">Uncharacterized protein</fullName>
    </submittedName>
</protein>
<dbReference type="EMBL" id="LR798255">
    <property type="protein sequence ID" value="CAB5218093.1"/>
    <property type="molecule type" value="Genomic_DNA"/>
</dbReference>
<accession>A0A6J7WRW8</accession>
<gene>
    <name evidence="1" type="ORF">UFOVP203_52</name>
</gene>
<sequence length="122" mass="14574">MYKRGERNRRKFEIEQARAADGTYQAIKLFAKNTKVLVIEAPMALIPGFFWLEYERDGKPSGIADTRIEFFAINFDLRDRIYFMRAEMLRRKARRYFNVNDVKIEGTVKYVKFPTQEMIIHP</sequence>